<dbReference type="AlphaFoldDB" id="A0A1G6UR09"/>
<evidence type="ECO:0000256" key="1">
    <source>
        <dbReference type="ARBA" id="ARBA00018879"/>
    </source>
</evidence>
<keyword evidence="3" id="KW-0472">Membrane</keyword>
<dbReference type="EMBL" id="FNAD01000004">
    <property type="protein sequence ID" value="SDD43860.1"/>
    <property type="molecule type" value="Genomic_DNA"/>
</dbReference>
<evidence type="ECO:0000313" key="5">
    <source>
        <dbReference type="Proteomes" id="UP000198949"/>
    </source>
</evidence>
<dbReference type="InterPro" id="IPR012338">
    <property type="entry name" value="Beta-lactam/transpept-like"/>
</dbReference>
<keyword evidence="5" id="KW-1185">Reference proteome</keyword>
<feature type="transmembrane region" description="Helical" evidence="3">
    <location>
        <begin position="21"/>
        <end position="40"/>
    </location>
</feature>
<dbReference type="GO" id="GO:0046677">
    <property type="term" value="P:response to antibiotic"/>
    <property type="evidence" value="ECO:0007669"/>
    <property type="project" value="InterPro"/>
</dbReference>
<evidence type="ECO:0000313" key="4">
    <source>
        <dbReference type="EMBL" id="SDD43860.1"/>
    </source>
</evidence>
<dbReference type="STRING" id="58114.SAMN05216270_10423"/>
<dbReference type="GO" id="GO:0008800">
    <property type="term" value="F:beta-lactamase activity"/>
    <property type="evidence" value="ECO:0007669"/>
    <property type="project" value="InterPro"/>
</dbReference>
<proteinExistence type="predicted"/>
<dbReference type="Gene3D" id="3.40.710.10">
    <property type="entry name" value="DD-peptidase/beta-lactamase superfamily"/>
    <property type="match status" value="1"/>
</dbReference>
<dbReference type="InterPro" id="IPR006311">
    <property type="entry name" value="TAT_signal"/>
</dbReference>
<keyword evidence="3" id="KW-0812">Transmembrane</keyword>
<dbReference type="OrthoDB" id="3524371at2"/>
<keyword evidence="3" id="KW-1133">Transmembrane helix</keyword>
<gene>
    <name evidence="4" type="ORF">SAMN05216270_10423</name>
</gene>
<dbReference type="RefSeq" id="WP_091031714.1">
    <property type="nucleotide sequence ID" value="NZ_FNAD01000004.1"/>
</dbReference>
<dbReference type="GO" id="GO:0030655">
    <property type="term" value="P:beta-lactam antibiotic catabolic process"/>
    <property type="evidence" value="ECO:0007669"/>
    <property type="project" value="InterPro"/>
</dbReference>
<organism evidence="4 5">
    <name type="scientific">Glycomyces harbinensis</name>
    <dbReference type="NCBI Taxonomy" id="58114"/>
    <lineage>
        <taxon>Bacteria</taxon>
        <taxon>Bacillati</taxon>
        <taxon>Actinomycetota</taxon>
        <taxon>Actinomycetes</taxon>
        <taxon>Glycomycetales</taxon>
        <taxon>Glycomycetaceae</taxon>
        <taxon>Glycomyces</taxon>
    </lineage>
</organism>
<dbReference type="Proteomes" id="UP000198949">
    <property type="component" value="Unassembled WGS sequence"/>
</dbReference>
<evidence type="ECO:0000256" key="2">
    <source>
        <dbReference type="ARBA" id="ARBA00030171"/>
    </source>
</evidence>
<name>A0A1G6UR09_9ACTN</name>
<protein>
    <recommendedName>
        <fullName evidence="1">Beta-lactamase</fullName>
    </recommendedName>
    <alternativeName>
        <fullName evidence="2">Penicillinase</fullName>
    </alternativeName>
</protein>
<reference evidence="5" key="1">
    <citation type="submission" date="2016-10" db="EMBL/GenBank/DDBJ databases">
        <authorList>
            <person name="Varghese N."/>
            <person name="Submissions S."/>
        </authorList>
    </citation>
    <scope>NUCLEOTIDE SEQUENCE [LARGE SCALE GENOMIC DNA]</scope>
    <source>
        <strain evidence="5">CGMCC 4.3516</strain>
    </source>
</reference>
<sequence length="292" mass="31548">MIRQDHDNTIARRPRPSRRTVLRAAVPAAVALAGGTAWIGTNAWAAGPTDTELAIELTNRVKTYLATTGTQTEASVAVSRGSRFISTNGRKTHDTASIVKMEILLMLLEEYDGVASIPAQQKEWAGQMIRASNNDAATSLYNHLGGCDALSAAHERYGLNYTEASSDCRWGLTKTNVGDQIKLLNLLLYQGLLVQDEVLYARSLMGSVNADQDWGVSAAKKSGETVWLKNGWDTRSSLGGLWVVNSVGMIHRPNLAAIRMAILTSKAPNQSKGVAIVEEIAEISRSVIDKAV</sequence>
<dbReference type="InterPro" id="IPR000871">
    <property type="entry name" value="Beta-lactam_class-A"/>
</dbReference>
<dbReference type="PANTHER" id="PTHR35333:SF3">
    <property type="entry name" value="BETA-LACTAMASE-TYPE TRANSPEPTIDASE FOLD CONTAINING PROTEIN"/>
    <property type="match status" value="1"/>
</dbReference>
<accession>A0A1G6UR09</accession>
<dbReference type="PANTHER" id="PTHR35333">
    <property type="entry name" value="BETA-LACTAMASE"/>
    <property type="match status" value="1"/>
</dbReference>
<evidence type="ECO:0000256" key="3">
    <source>
        <dbReference type="SAM" id="Phobius"/>
    </source>
</evidence>
<dbReference type="PROSITE" id="PS51318">
    <property type="entry name" value="TAT"/>
    <property type="match status" value="1"/>
</dbReference>
<dbReference type="SUPFAM" id="SSF56601">
    <property type="entry name" value="beta-lactamase/transpeptidase-like"/>
    <property type="match status" value="1"/>
</dbReference>